<keyword evidence="14" id="KW-1185">Reference proteome</keyword>
<dbReference type="GO" id="GO:0046576">
    <property type="term" value="F:rhamnogalacturonan alpha-L-rhamnopyranosyl-(1-&gt;4)-alpha-D-galactopyranosyluronide lyase activity"/>
    <property type="evidence" value="ECO:0007669"/>
    <property type="project" value="UniProtKB-ARBA"/>
</dbReference>
<feature type="region of interest" description="Disordered" evidence="11">
    <location>
        <begin position="505"/>
        <end position="577"/>
    </location>
</feature>
<dbReference type="SUPFAM" id="SSF51126">
    <property type="entry name" value="Pectin lyase-like"/>
    <property type="match status" value="1"/>
</dbReference>
<dbReference type="Pfam" id="PF00295">
    <property type="entry name" value="Glyco_hydro_28"/>
    <property type="match status" value="1"/>
</dbReference>
<dbReference type="Proteomes" id="UP000214365">
    <property type="component" value="Unassembled WGS sequence"/>
</dbReference>
<dbReference type="GO" id="GO:0004650">
    <property type="term" value="F:polygalacturonase activity"/>
    <property type="evidence" value="ECO:0007669"/>
    <property type="project" value="InterPro"/>
</dbReference>
<evidence type="ECO:0000256" key="5">
    <source>
        <dbReference type="ARBA" id="ARBA00022801"/>
    </source>
</evidence>
<evidence type="ECO:0000256" key="6">
    <source>
        <dbReference type="ARBA" id="ARBA00023157"/>
    </source>
</evidence>
<organism evidence="13 14">
    <name type="scientific">Talaromyces atroroseus</name>
    <dbReference type="NCBI Taxonomy" id="1441469"/>
    <lineage>
        <taxon>Eukaryota</taxon>
        <taxon>Fungi</taxon>
        <taxon>Dikarya</taxon>
        <taxon>Ascomycota</taxon>
        <taxon>Pezizomycotina</taxon>
        <taxon>Eurotiomycetes</taxon>
        <taxon>Eurotiomycetidae</taxon>
        <taxon>Eurotiales</taxon>
        <taxon>Trichocomaceae</taxon>
        <taxon>Talaromyces</taxon>
        <taxon>Talaromyces sect. Trachyspermi</taxon>
    </lineage>
</organism>
<comment type="subcellular location">
    <subcellularLocation>
        <location evidence="1">Secreted</location>
    </subcellularLocation>
</comment>
<feature type="signal peptide" evidence="12">
    <location>
        <begin position="1"/>
        <end position="27"/>
    </location>
</feature>
<dbReference type="OrthoDB" id="187139at2759"/>
<evidence type="ECO:0000313" key="13">
    <source>
        <dbReference type="EMBL" id="OKL57526.1"/>
    </source>
</evidence>
<dbReference type="STRING" id="1441469.A0A225ARF4"/>
<dbReference type="PANTHER" id="PTHR31736">
    <property type="match status" value="1"/>
</dbReference>
<dbReference type="RefSeq" id="XP_020117647.1">
    <property type="nucleotide sequence ID" value="XM_020262002.1"/>
</dbReference>
<evidence type="ECO:0000256" key="4">
    <source>
        <dbReference type="ARBA" id="ARBA00022729"/>
    </source>
</evidence>
<feature type="compositionally biased region" description="Low complexity" evidence="11">
    <location>
        <begin position="505"/>
        <end position="525"/>
    </location>
</feature>
<evidence type="ECO:0000256" key="2">
    <source>
        <dbReference type="ARBA" id="ARBA00008834"/>
    </source>
</evidence>
<evidence type="ECO:0000256" key="10">
    <source>
        <dbReference type="RuleBase" id="RU361169"/>
    </source>
</evidence>
<sequence length="577" mass="61035">MRFCPSAPLKETLFLAIPLWANIISAAANIDFDALGATTSLAEKSTICNILDYGAVADGVTDIAEAISTAFTSCVAGNAATLYIPEGNYSLATGVKLNGASGWAFQIDGLITLTSDGDFDGNAFIIERGSDFELFSSNNLGAIDGQGYIARRDSTGQNARLVRLIDMDSVSIHNMILIDSPTFHFVLDDVSNLELFYVTIRAGDIGATDGIDLICTNNCYLHDFEVTNRDECVSVKAGSDNVLIEEAYCNHSGGMSIGSLVAGNVVSNITMRNIYSYECVQMLMIKTFPGGTGAQGNVTDSVFENFWGYSTTYALDINQYWQETYSPDTGAVALNNLVFTNWTGSLADGMERGPVMWSASDIVPSQNITLEGFYMGGLTGDRMINKCNNVYGSGGCIQAATGTTTYSTVVTTWSVAPSGWTAPASPTWGVSGYGLTVPIPVYTPSVFWPTASASATAAVVTSSPTALYVVSSSAIPVSSVVSSSHAVSTDASTPSSATLATITSLPPATTSTSSTSTSSTSDSSLFMSIDEPSVSPQPTDVAEDYGGCEANYPSPAFQPENKHRHGHGQHFHRRRLH</sequence>
<feature type="chain" id="PRO_5011677244" description="Rhamnogalacturonase A" evidence="12">
    <location>
        <begin position="28"/>
        <end position="577"/>
    </location>
</feature>
<evidence type="ECO:0000256" key="12">
    <source>
        <dbReference type="SAM" id="SignalP"/>
    </source>
</evidence>
<dbReference type="InterPro" id="IPR011050">
    <property type="entry name" value="Pectin_lyase_fold/virulence"/>
</dbReference>
<reference evidence="13 14" key="1">
    <citation type="submission" date="2015-06" db="EMBL/GenBank/DDBJ databases">
        <title>Talaromyces atroroseus IBT 11181 draft genome.</title>
        <authorList>
            <person name="Rasmussen K.B."/>
            <person name="Rasmussen S."/>
            <person name="Petersen B."/>
            <person name="Sicheritz-Ponten T."/>
            <person name="Mortensen U.H."/>
            <person name="Thrane U."/>
        </authorList>
    </citation>
    <scope>NUCLEOTIDE SEQUENCE [LARGE SCALE GENOMIC DNA]</scope>
    <source>
        <strain evidence="13 14">IBT 11181</strain>
    </source>
</reference>
<gene>
    <name evidence="13" type="ORF">UA08_07098</name>
</gene>
<comment type="caution">
    <text evidence="13">The sequence shown here is derived from an EMBL/GenBank/DDBJ whole genome shotgun (WGS) entry which is preliminary data.</text>
</comment>
<dbReference type="GO" id="GO:0005975">
    <property type="term" value="P:carbohydrate metabolic process"/>
    <property type="evidence" value="ECO:0007669"/>
    <property type="project" value="InterPro"/>
</dbReference>
<protein>
    <recommendedName>
        <fullName evidence="15">Rhamnogalacturonase A</fullName>
    </recommendedName>
</protein>
<dbReference type="GeneID" id="31006854"/>
<evidence type="ECO:0000256" key="11">
    <source>
        <dbReference type="SAM" id="MobiDB-lite"/>
    </source>
</evidence>
<evidence type="ECO:0000256" key="7">
    <source>
        <dbReference type="ARBA" id="ARBA00023180"/>
    </source>
</evidence>
<dbReference type="GO" id="GO:0071555">
    <property type="term" value="P:cell wall organization"/>
    <property type="evidence" value="ECO:0007669"/>
    <property type="project" value="UniProtKB-KW"/>
</dbReference>
<feature type="compositionally biased region" description="Basic residues" evidence="11">
    <location>
        <begin position="562"/>
        <end position="577"/>
    </location>
</feature>
<dbReference type="InterPro" id="IPR000743">
    <property type="entry name" value="Glyco_hydro_28"/>
</dbReference>
<keyword evidence="4 12" id="KW-0732">Signal</keyword>
<keyword evidence="9" id="KW-0961">Cell wall biogenesis/degradation</keyword>
<keyword evidence="6" id="KW-1015">Disulfide bond</keyword>
<dbReference type="Gene3D" id="2.160.20.10">
    <property type="entry name" value="Single-stranded right-handed beta-helix, Pectin lyase-like"/>
    <property type="match status" value="1"/>
</dbReference>
<evidence type="ECO:0000256" key="1">
    <source>
        <dbReference type="ARBA" id="ARBA00004613"/>
    </source>
</evidence>
<evidence type="ECO:0000256" key="9">
    <source>
        <dbReference type="ARBA" id="ARBA00023316"/>
    </source>
</evidence>
<keyword evidence="3" id="KW-0964">Secreted</keyword>
<comment type="similarity">
    <text evidence="2 10">Belongs to the glycosyl hydrolase 28 family.</text>
</comment>
<dbReference type="GO" id="GO:0005576">
    <property type="term" value="C:extracellular region"/>
    <property type="evidence" value="ECO:0007669"/>
    <property type="project" value="UniProtKB-SubCell"/>
</dbReference>
<proteinExistence type="inferred from homology"/>
<dbReference type="InterPro" id="IPR012334">
    <property type="entry name" value="Pectin_lyas_fold"/>
</dbReference>
<keyword evidence="5 10" id="KW-0378">Hydrolase</keyword>
<dbReference type="EMBL" id="LFMY01000011">
    <property type="protein sequence ID" value="OKL57526.1"/>
    <property type="molecule type" value="Genomic_DNA"/>
</dbReference>
<keyword evidence="7" id="KW-0325">Glycoprotein</keyword>
<evidence type="ECO:0008006" key="15">
    <source>
        <dbReference type="Google" id="ProtNLM"/>
    </source>
</evidence>
<keyword evidence="8 10" id="KW-0326">Glycosidase</keyword>
<name>A0A225ARF4_TALAT</name>
<evidence type="ECO:0000256" key="3">
    <source>
        <dbReference type="ARBA" id="ARBA00022525"/>
    </source>
</evidence>
<accession>A0A225ARF4</accession>
<dbReference type="AlphaFoldDB" id="A0A225ARF4"/>
<evidence type="ECO:0000256" key="8">
    <source>
        <dbReference type="ARBA" id="ARBA00023295"/>
    </source>
</evidence>
<dbReference type="PANTHER" id="PTHR31736:SF19">
    <property type="entry name" value="PECTIN LYASE SUPERFAMILY PROTEIN-RELATED"/>
    <property type="match status" value="1"/>
</dbReference>
<evidence type="ECO:0000313" key="14">
    <source>
        <dbReference type="Proteomes" id="UP000214365"/>
    </source>
</evidence>